<organism evidence="3 4">
    <name type="scientific">Georgfuchsia toluolica</name>
    <dbReference type="NCBI Taxonomy" id="424218"/>
    <lineage>
        <taxon>Bacteria</taxon>
        <taxon>Pseudomonadati</taxon>
        <taxon>Pseudomonadota</taxon>
        <taxon>Betaproteobacteria</taxon>
        <taxon>Nitrosomonadales</taxon>
        <taxon>Sterolibacteriaceae</taxon>
        <taxon>Georgfuchsia</taxon>
    </lineage>
</organism>
<dbReference type="Pfam" id="PF01012">
    <property type="entry name" value="ETF"/>
    <property type="match status" value="1"/>
</dbReference>
<keyword evidence="4" id="KW-1185">Reference proteome</keyword>
<dbReference type="SMART" id="SM00893">
    <property type="entry name" value="ETF"/>
    <property type="match status" value="1"/>
</dbReference>
<dbReference type="SUPFAM" id="SSF52402">
    <property type="entry name" value="Adenine nucleotide alpha hydrolases-like"/>
    <property type="match status" value="1"/>
</dbReference>
<reference evidence="3" key="1">
    <citation type="submission" date="2021-04" db="EMBL/GenBank/DDBJ databases">
        <authorList>
            <person name="Hornung B."/>
        </authorList>
    </citation>
    <scope>NUCLEOTIDE SEQUENCE</scope>
    <source>
        <strain evidence="3">G5G6</strain>
    </source>
</reference>
<evidence type="ECO:0000256" key="1">
    <source>
        <dbReference type="ARBA" id="ARBA00022982"/>
    </source>
</evidence>
<protein>
    <recommendedName>
        <fullName evidence="2">Electron transfer flavoprotein alpha/beta-subunit N-terminal domain-containing protein</fullName>
    </recommendedName>
</protein>
<name>A0A916J6E2_9PROT</name>
<dbReference type="GO" id="GO:0009055">
    <property type="term" value="F:electron transfer activity"/>
    <property type="evidence" value="ECO:0007669"/>
    <property type="project" value="InterPro"/>
</dbReference>
<dbReference type="AlphaFoldDB" id="A0A916J6E2"/>
<gene>
    <name evidence="3" type="ORF">GTOL_12675</name>
</gene>
<evidence type="ECO:0000313" key="3">
    <source>
        <dbReference type="EMBL" id="CAG4884792.1"/>
    </source>
</evidence>
<sequence>MKIIVCIKPSINSSDISYDLRSGAPVRPAHTMLSEAEWAALQTALDKKNQYDAHVTVLSVADESANPLLYQALRAGANRAVRLWHLEDGEPLDTYAAATAAAAATTTLAADLVICATRSADLGSGFFPAAIAAAAHFELISGVLSLSFKNGVFDAVQKLDGGWRAAHRVQFPAVIAVEPEITRIRHNTVLGRTYRVGLAGEVETWTPEMVGLAEMPRSLLREMDLSLPRIRARVASPGNKRVSSMDLLRRKNKDGAESKQTKLVGTPESVAEELLGLFGKWQA</sequence>
<evidence type="ECO:0000259" key="2">
    <source>
        <dbReference type="SMART" id="SM00893"/>
    </source>
</evidence>
<feature type="domain" description="Electron transfer flavoprotein alpha/beta-subunit N-terminal" evidence="2">
    <location>
        <begin position="22"/>
        <end position="214"/>
    </location>
</feature>
<dbReference type="InterPro" id="IPR014729">
    <property type="entry name" value="Rossmann-like_a/b/a_fold"/>
</dbReference>
<evidence type="ECO:0000313" key="4">
    <source>
        <dbReference type="Proteomes" id="UP000742786"/>
    </source>
</evidence>
<dbReference type="Proteomes" id="UP000742786">
    <property type="component" value="Unassembled WGS sequence"/>
</dbReference>
<dbReference type="Gene3D" id="3.40.50.620">
    <property type="entry name" value="HUPs"/>
    <property type="match status" value="1"/>
</dbReference>
<dbReference type="RefSeq" id="WP_220636604.1">
    <property type="nucleotide sequence ID" value="NZ_CAJQUM010000001.1"/>
</dbReference>
<keyword evidence="1" id="KW-0813">Transport</keyword>
<dbReference type="PANTHER" id="PTHR21294:SF17">
    <property type="entry name" value="PROTEIN FIXA"/>
    <property type="match status" value="1"/>
</dbReference>
<keyword evidence="1" id="KW-0249">Electron transport</keyword>
<comment type="caution">
    <text evidence="3">The sequence shown here is derived from an EMBL/GenBank/DDBJ whole genome shotgun (WGS) entry which is preliminary data.</text>
</comment>
<dbReference type="PANTHER" id="PTHR21294">
    <property type="entry name" value="ELECTRON TRANSFER FLAVOPROTEIN BETA-SUBUNIT"/>
    <property type="match status" value="1"/>
</dbReference>
<dbReference type="EMBL" id="CAJQUM010000001">
    <property type="protein sequence ID" value="CAG4884792.1"/>
    <property type="molecule type" value="Genomic_DNA"/>
</dbReference>
<accession>A0A916J6E2</accession>
<dbReference type="InterPro" id="IPR012255">
    <property type="entry name" value="ETF_b"/>
</dbReference>
<proteinExistence type="predicted"/>
<dbReference type="InterPro" id="IPR014730">
    <property type="entry name" value="ETF_a/b_N"/>
</dbReference>